<evidence type="ECO:0000313" key="3">
    <source>
        <dbReference type="Proteomes" id="UP000629098"/>
    </source>
</evidence>
<reference evidence="2" key="1">
    <citation type="submission" date="2020-09" db="EMBL/GenBank/DDBJ databases">
        <title>Iningainema tapete sp. nov. (Scytonemataceae, Cyanobacteria) from greenhouses in central Florida (USA) produces two types of nodularin with biosynthetic potential for microcystin-LR and anabaenopeptins.</title>
        <authorList>
            <person name="Berthold D.E."/>
            <person name="Lefler F.W."/>
            <person name="Huang I.-S."/>
            <person name="Abdulla H."/>
            <person name="Zimba P.V."/>
            <person name="Laughinghouse H.D. IV."/>
        </authorList>
    </citation>
    <scope>NUCLEOTIDE SEQUENCE</scope>
    <source>
        <strain evidence="2">BLCCT55</strain>
    </source>
</reference>
<evidence type="ECO:0000259" key="1">
    <source>
        <dbReference type="Pfam" id="PF04851"/>
    </source>
</evidence>
<accession>A0A8J7CE51</accession>
<dbReference type="InterPro" id="IPR027417">
    <property type="entry name" value="P-loop_NTPase"/>
</dbReference>
<dbReference type="GO" id="GO:0016787">
    <property type="term" value="F:hydrolase activity"/>
    <property type="evidence" value="ECO:0007669"/>
    <property type="project" value="InterPro"/>
</dbReference>
<evidence type="ECO:0000313" key="2">
    <source>
        <dbReference type="EMBL" id="MBD2773250.1"/>
    </source>
</evidence>
<organism evidence="2 3">
    <name type="scientific">Iningainema tapete BLCC-T55</name>
    <dbReference type="NCBI Taxonomy" id="2748662"/>
    <lineage>
        <taxon>Bacteria</taxon>
        <taxon>Bacillati</taxon>
        <taxon>Cyanobacteriota</taxon>
        <taxon>Cyanophyceae</taxon>
        <taxon>Nostocales</taxon>
        <taxon>Scytonemataceae</taxon>
        <taxon>Iningainema tapete</taxon>
    </lineage>
</organism>
<feature type="domain" description="Helicase/UvrB N-terminal" evidence="1">
    <location>
        <begin position="37"/>
        <end position="82"/>
    </location>
</feature>
<comment type="caution">
    <text evidence="2">The sequence shown here is derived from an EMBL/GenBank/DDBJ whole genome shotgun (WGS) entry which is preliminary data.</text>
</comment>
<dbReference type="GO" id="GO:0003677">
    <property type="term" value="F:DNA binding"/>
    <property type="evidence" value="ECO:0007669"/>
    <property type="project" value="InterPro"/>
</dbReference>
<keyword evidence="3" id="KW-1185">Reference proteome</keyword>
<dbReference type="EMBL" id="JACXAE010000050">
    <property type="protein sequence ID" value="MBD2773250.1"/>
    <property type="molecule type" value="Genomic_DNA"/>
</dbReference>
<dbReference type="Gene3D" id="3.40.50.10810">
    <property type="entry name" value="Tandem AAA-ATPase domain"/>
    <property type="match status" value="1"/>
</dbReference>
<dbReference type="InterPro" id="IPR038718">
    <property type="entry name" value="SNF2-like_sf"/>
</dbReference>
<protein>
    <recommendedName>
        <fullName evidence="1">Helicase/UvrB N-terminal domain-containing protein</fullName>
    </recommendedName>
</protein>
<name>A0A8J7CE51_9CYAN</name>
<dbReference type="Pfam" id="PF04851">
    <property type="entry name" value="ResIII"/>
    <property type="match status" value="1"/>
</dbReference>
<gene>
    <name evidence="2" type="ORF">ICL16_14525</name>
</gene>
<dbReference type="AlphaFoldDB" id="A0A8J7CE51"/>
<dbReference type="GO" id="GO:0005524">
    <property type="term" value="F:ATP binding"/>
    <property type="evidence" value="ECO:0007669"/>
    <property type="project" value="InterPro"/>
</dbReference>
<proteinExistence type="predicted"/>
<sequence length="89" mass="10150">MSRCRKIWFRCCKCHLYSSGTGSRSHIQSANTGNVFTKMPLVIARVDKLKRNKSSQDKKLQEDLKQIDWDLIICDEAHKMSASFSGGVE</sequence>
<dbReference type="InterPro" id="IPR006935">
    <property type="entry name" value="Helicase/UvrB_N"/>
</dbReference>
<dbReference type="SUPFAM" id="SSF52540">
    <property type="entry name" value="P-loop containing nucleoside triphosphate hydrolases"/>
    <property type="match status" value="1"/>
</dbReference>
<dbReference type="Proteomes" id="UP000629098">
    <property type="component" value="Unassembled WGS sequence"/>
</dbReference>